<dbReference type="GO" id="GO:0000981">
    <property type="term" value="F:DNA-binding transcription factor activity, RNA polymerase II-specific"/>
    <property type="evidence" value="ECO:0007669"/>
    <property type="project" value="InterPro"/>
</dbReference>
<name>A0A161HNF4_9ASCO</name>
<feature type="compositionally biased region" description="Polar residues" evidence="8">
    <location>
        <begin position="816"/>
        <end position="838"/>
    </location>
</feature>
<dbReference type="CDD" id="cd12148">
    <property type="entry name" value="fungal_TF_MHR"/>
    <property type="match status" value="1"/>
</dbReference>
<feature type="region of interest" description="Disordered" evidence="8">
    <location>
        <begin position="1"/>
        <end position="49"/>
    </location>
</feature>
<dbReference type="Gene3D" id="4.10.240.10">
    <property type="entry name" value="Zn(2)-C6 fungal-type DNA-binding domain"/>
    <property type="match status" value="1"/>
</dbReference>
<feature type="compositionally biased region" description="Low complexity" evidence="8">
    <location>
        <begin position="40"/>
        <end position="49"/>
    </location>
</feature>
<dbReference type="EMBL" id="CP014503">
    <property type="protein sequence ID" value="ANB15667.1"/>
    <property type="molecule type" value="Genomic_DNA"/>
</dbReference>
<feature type="region of interest" description="Disordered" evidence="8">
    <location>
        <begin position="784"/>
        <end position="838"/>
    </location>
</feature>
<keyword evidence="3" id="KW-0862">Zinc</keyword>
<dbReference type="RefSeq" id="XP_018738144.1">
    <property type="nucleotide sequence ID" value="XM_018880314.1"/>
</dbReference>
<dbReference type="SMART" id="SM00066">
    <property type="entry name" value="GAL4"/>
    <property type="match status" value="1"/>
</dbReference>
<comment type="subcellular location">
    <subcellularLocation>
        <location evidence="1">Nucleus</location>
    </subcellularLocation>
</comment>
<dbReference type="PROSITE" id="PS50048">
    <property type="entry name" value="ZN2_CY6_FUNGAL_2"/>
    <property type="match status" value="1"/>
</dbReference>
<dbReference type="AlphaFoldDB" id="A0A161HNF4"/>
<keyword evidence="4" id="KW-0805">Transcription regulation</keyword>
<feature type="compositionally biased region" description="Low complexity" evidence="8">
    <location>
        <begin position="801"/>
        <end position="815"/>
    </location>
</feature>
<dbReference type="GO" id="GO:0005634">
    <property type="term" value="C:nucleus"/>
    <property type="evidence" value="ECO:0007669"/>
    <property type="project" value="UniProtKB-SubCell"/>
</dbReference>
<proteinExistence type="predicted"/>
<dbReference type="GO" id="GO:0008270">
    <property type="term" value="F:zinc ion binding"/>
    <property type="evidence" value="ECO:0007669"/>
    <property type="project" value="InterPro"/>
</dbReference>
<dbReference type="FunFam" id="4.10.240.10:FF:000003">
    <property type="entry name" value="C6 transcription factor (Leu3)"/>
    <property type="match status" value="1"/>
</dbReference>
<protein>
    <submittedName>
        <fullName evidence="10">Leucine-responsive transcriptional regulator LEU3</fullName>
    </submittedName>
</protein>
<dbReference type="KEGG" id="slb:AWJ20_3305"/>
<dbReference type="Pfam" id="PF00172">
    <property type="entry name" value="Zn_clus"/>
    <property type="match status" value="1"/>
</dbReference>
<accession>A0A161HNF4</accession>
<dbReference type="GO" id="GO:0001216">
    <property type="term" value="F:DNA-binding transcription activator activity"/>
    <property type="evidence" value="ECO:0007669"/>
    <property type="project" value="UniProtKB-ARBA"/>
</dbReference>
<evidence type="ECO:0000259" key="9">
    <source>
        <dbReference type="PROSITE" id="PS50048"/>
    </source>
</evidence>
<dbReference type="GO" id="GO:0000976">
    <property type="term" value="F:transcription cis-regulatory region binding"/>
    <property type="evidence" value="ECO:0007669"/>
    <property type="project" value="TreeGrafter"/>
</dbReference>
<evidence type="ECO:0000256" key="4">
    <source>
        <dbReference type="ARBA" id="ARBA00023015"/>
    </source>
</evidence>
<dbReference type="InterPro" id="IPR051089">
    <property type="entry name" value="prtT"/>
</dbReference>
<gene>
    <name evidence="10" type="primary">LEU3</name>
    <name evidence="10" type="ORF">AWJ20_3305</name>
</gene>
<keyword evidence="6" id="KW-0804">Transcription</keyword>
<evidence type="ECO:0000313" key="10">
    <source>
        <dbReference type="EMBL" id="ANB15667.1"/>
    </source>
</evidence>
<dbReference type="PANTHER" id="PTHR31845:SF21">
    <property type="entry name" value="REGULATORY PROTEIN LEU3"/>
    <property type="match status" value="1"/>
</dbReference>
<reference evidence="10 11" key="1">
    <citation type="submission" date="2016-02" db="EMBL/GenBank/DDBJ databases">
        <title>Complete genome sequence and transcriptome regulation of the pentose utilising yeast Sugiyamaella lignohabitans.</title>
        <authorList>
            <person name="Bellasio M."/>
            <person name="Peymann A."/>
            <person name="Valli M."/>
            <person name="Sipitzky M."/>
            <person name="Graf A."/>
            <person name="Sauer M."/>
            <person name="Marx H."/>
            <person name="Mattanovich D."/>
        </authorList>
    </citation>
    <scope>NUCLEOTIDE SEQUENCE [LARGE SCALE GENOMIC DNA]</scope>
    <source>
        <strain evidence="10 11">CBS 10342</strain>
    </source>
</reference>
<feature type="compositionally biased region" description="Polar residues" evidence="8">
    <location>
        <begin position="680"/>
        <end position="713"/>
    </location>
</feature>
<evidence type="ECO:0000256" key="5">
    <source>
        <dbReference type="ARBA" id="ARBA00023125"/>
    </source>
</evidence>
<evidence type="ECO:0000256" key="7">
    <source>
        <dbReference type="ARBA" id="ARBA00023242"/>
    </source>
</evidence>
<dbReference type="Proteomes" id="UP000189580">
    <property type="component" value="Chromosome b"/>
</dbReference>
<dbReference type="PANTHER" id="PTHR31845">
    <property type="entry name" value="FINGER DOMAIN PROTEIN, PUTATIVE-RELATED"/>
    <property type="match status" value="1"/>
</dbReference>
<dbReference type="PROSITE" id="PS00463">
    <property type="entry name" value="ZN2_CY6_FUNGAL_1"/>
    <property type="match status" value="1"/>
</dbReference>
<dbReference type="InterPro" id="IPR001138">
    <property type="entry name" value="Zn2Cys6_DnaBD"/>
</dbReference>
<keyword evidence="7" id="KW-0539">Nucleus</keyword>
<dbReference type="OrthoDB" id="2341546at2759"/>
<feature type="region of interest" description="Disordered" evidence="8">
    <location>
        <begin position="121"/>
        <end position="150"/>
    </location>
</feature>
<evidence type="ECO:0000256" key="1">
    <source>
        <dbReference type="ARBA" id="ARBA00004123"/>
    </source>
</evidence>
<evidence type="ECO:0000256" key="2">
    <source>
        <dbReference type="ARBA" id="ARBA00022723"/>
    </source>
</evidence>
<organism evidence="10 11">
    <name type="scientific">Sugiyamaella lignohabitans</name>
    <dbReference type="NCBI Taxonomy" id="796027"/>
    <lineage>
        <taxon>Eukaryota</taxon>
        <taxon>Fungi</taxon>
        <taxon>Dikarya</taxon>
        <taxon>Ascomycota</taxon>
        <taxon>Saccharomycotina</taxon>
        <taxon>Dipodascomycetes</taxon>
        <taxon>Dipodascales</taxon>
        <taxon>Trichomonascaceae</taxon>
        <taxon>Sugiyamaella</taxon>
    </lineage>
</organism>
<feature type="region of interest" description="Disordered" evidence="8">
    <location>
        <begin position="667"/>
        <end position="713"/>
    </location>
</feature>
<evidence type="ECO:0000256" key="8">
    <source>
        <dbReference type="SAM" id="MobiDB-lite"/>
    </source>
</evidence>
<evidence type="ECO:0000256" key="3">
    <source>
        <dbReference type="ARBA" id="ARBA00022833"/>
    </source>
</evidence>
<dbReference type="InterPro" id="IPR036864">
    <property type="entry name" value="Zn2-C6_fun-type_DNA-bd_sf"/>
</dbReference>
<keyword evidence="11" id="KW-1185">Reference proteome</keyword>
<evidence type="ECO:0000313" key="11">
    <source>
        <dbReference type="Proteomes" id="UP000189580"/>
    </source>
</evidence>
<dbReference type="SUPFAM" id="SSF57701">
    <property type="entry name" value="Zn2/Cys6 DNA-binding domain"/>
    <property type="match status" value="1"/>
</dbReference>
<keyword evidence="2" id="KW-0479">Metal-binding</keyword>
<feature type="compositionally biased region" description="Polar residues" evidence="8">
    <location>
        <begin position="1"/>
        <end position="36"/>
    </location>
</feature>
<evidence type="ECO:0000256" key="6">
    <source>
        <dbReference type="ARBA" id="ARBA00023163"/>
    </source>
</evidence>
<sequence length="871" mass="96290">MNPSVPGTNKQGSPNSHGAVNPNGAGSSLSPVTTSIPDPGSSGSTGSLEETTGKRIACIECRQQKVRCDGHEKWPGPCTRCIKRKTECKMEPNFKRTSKRQRMMELEREMEDLKKRTGLTSLNVNSDGTLSPPSKYHNSNGTFNHPPQSQLPIHKLLPSPIYFPQRHDSGMPTHRPEWVVNNWECSPKTIDGFTLSSDTIKNLFKEFVDKYHPFLPVVDVSRGPEQIYHLCPSLFWTIMAVASRRYDKDGELMMQLTPLLNSCLAEITISPVTKYGSIDQSVTQGRAGISRHDDDSNTSRPASSNTNTVLNLASVYSVQAFLICTMWPPLTSTISADSSWNSAGIAMFNSIRVGLHCPGYARDFGRIKQDNAIYPKITEQVRTWICCNIVSQSVAGMFGFPSFTSFDATVLSACRVDSGIDIPESIRLMMTIQRLENEIEKGLNSNLKDPLGLSELSERLSIIQMMAQKLDELELSLSSSSEFDESRRFMFLVSRVHLMTYYFLDNDRLNSFQRQRGLVQAYNAALALLDHSDNVCRRDKDFIRYLPQVYIQLLWQSATIVNKIYHSQYAQYVDAHAGRALYIATVQHIGKASILKHDVSYRAAEIMQQIWQVYDALVDRPDPHDLTLEAKVSIRTRMAASVFFDCLWTMREQCEIRSVAPAILNQRTTSTPDNVEESLPENNTSTSVTGLSGRSMTTTPTSSLHQQQPTTQQLSTIPLTYPVAQEHVDITSGSISNNAGIAVSLSNSSVQQPQPVTAPNVPLGVSGSSTPISLAPFRPVSATASAIRDQPNSPSLGGVGSMTLTPGTTATSTPTQANRLSQQPISTSSNNPANGTATGTGFEWDYDLVWKDVDSMMNDFGFRVEEVASFM</sequence>
<feature type="domain" description="Zn(2)-C6 fungal-type" evidence="9">
    <location>
        <begin position="57"/>
        <end position="90"/>
    </location>
</feature>
<dbReference type="GeneID" id="30035313"/>
<keyword evidence="5" id="KW-0238">DNA-binding</keyword>
<dbReference type="CDD" id="cd00067">
    <property type="entry name" value="GAL4"/>
    <property type="match status" value="1"/>
</dbReference>